<evidence type="ECO:0000313" key="12">
    <source>
        <dbReference type="EMBL" id="TFK85267.1"/>
    </source>
</evidence>
<keyword evidence="5 9" id="KW-0479">Metal-binding</keyword>
<comment type="cofactor">
    <cofactor evidence="1 9">
        <name>heme</name>
        <dbReference type="ChEBI" id="CHEBI:30413"/>
    </cofactor>
</comment>
<evidence type="ECO:0000256" key="5">
    <source>
        <dbReference type="ARBA" id="ARBA00022723"/>
    </source>
</evidence>
<keyword evidence="13" id="KW-1185">Reference proteome</keyword>
<name>A0A5C3P8Q2_9APHY</name>
<evidence type="ECO:0000256" key="10">
    <source>
        <dbReference type="RuleBase" id="RU000461"/>
    </source>
</evidence>
<accession>A0A5C3P8Q2</accession>
<dbReference type="STRING" id="1314778.A0A5C3P8Q2"/>
<keyword evidence="11" id="KW-0472">Membrane</keyword>
<feature type="binding site" description="axial binding residue" evidence="9">
    <location>
        <position position="517"/>
    </location>
    <ligand>
        <name>heme</name>
        <dbReference type="ChEBI" id="CHEBI:30413"/>
    </ligand>
    <ligandPart>
        <name>Fe</name>
        <dbReference type="ChEBI" id="CHEBI:18248"/>
    </ligandPart>
</feature>
<dbReference type="Pfam" id="PF00067">
    <property type="entry name" value="p450"/>
    <property type="match status" value="1"/>
</dbReference>
<evidence type="ECO:0000256" key="1">
    <source>
        <dbReference type="ARBA" id="ARBA00001971"/>
    </source>
</evidence>
<keyword evidence="8 10" id="KW-0503">Monooxygenase</keyword>
<evidence type="ECO:0000256" key="9">
    <source>
        <dbReference type="PIRSR" id="PIRSR602401-1"/>
    </source>
</evidence>
<evidence type="ECO:0000256" key="3">
    <source>
        <dbReference type="ARBA" id="ARBA00010617"/>
    </source>
</evidence>
<dbReference type="GO" id="GO:0020037">
    <property type="term" value="F:heme binding"/>
    <property type="evidence" value="ECO:0007669"/>
    <property type="project" value="InterPro"/>
</dbReference>
<dbReference type="PRINTS" id="PR00385">
    <property type="entry name" value="P450"/>
</dbReference>
<evidence type="ECO:0000256" key="7">
    <source>
        <dbReference type="ARBA" id="ARBA00023004"/>
    </source>
</evidence>
<feature type="transmembrane region" description="Helical" evidence="11">
    <location>
        <begin position="42"/>
        <end position="61"/>
    </location>
</feature>
<dbReference type="InterPro" id="IPR002401">
    <property type="entry name" value="Cyt_P450_E_grp-I"/>
</dbReference>
<dbReference type="PANTHER" id="PTHR24305">
    <property type="entry name" value="CYTOCHROME P450"/>
    <property type="match status" value="1"/>
</dbReference>
<comment type="pathway">
    <text evidence="2">Secondary metabolite biosynthesis.</text>
</comment>
<dbReference type="InterPro" id="IPR036396">
    <property type="entry name" value="Cyt_P450_sf"/>
</dbReference>
<dbReference type="GO" id="GO:0016705">
    <property type="term" value="F:oxidoreductase activity, acting on paired donors, with incorporation or reduction of molecular oxygen"/>
    <property type="evidence" value="ECO:0007669"/>
    <property type="project" value="InterPro"/>
</dbReference>
<dbReference type="InterPro" id="IPR050121">
    <property type="entry name" value="Cytochrome_P450_monoxygenase"/>
</dbReference>
<organism evidence="12 13">
    <name type="scientific">Polyporus arcularius HHB13444</name>
    <dbReference type="NCBI Taxonomy" id="1314778"/>
    <lineage>
        <taxon>Eukaryota</taxon>
        <taxon>Fungi</taxon>
        <taxon>Dikarya</taxon>
        <taxon>Basidiomycota</taxon>
        <taxon>Agaricomycotina</taxon>
        <taxon>Agaricomycetes</taxon>
        <taxon>Polyporales</taxon>
        <taxon>Polyporaceae</taxon>
        <taxon>Polyporus</taxon>
    </lineage>
</organism>
<dbReference type="InterPro" id="IPR001128">
    <property type="entry name" value="Cyt_P450"/>
</dbReference>
<gene>
    <name evidence="12" type="ORF">K466DRAFT_526113</name>
</gene>
<reference evidence="12 13" key="1">
    <citation type="journal article" date="2019" name="Nat. Ecol. Evol.">
        <title>Megaphylogeny resolves global patterns of mushroom evolution.</title>
        <authorList>
            <person name="Varga T."/>
            <person name="Krizsan K."/>
            <person name="Foldi C."/>
            <person name="Dima B."/>
            <person name="Sanchez-Garcia M."/>
            <person name="Sanchez-Ramirez S."/>
            <person name="Szollosi G.J."/>
            <person name="Szarkandi J.G."/>
            <person name="Papp V."/>
            <person name="Albert L."/>
            <person name="Andreopoulos W."/>
            <person name="Angelini C."/>
            <person name="Antonin V."/>
            <person name="Barry K.W."/>
            <person name="Bougher N.L."/>
            <person name="Buchanan P."/>
            <person name="Buyck B."/>
            <person name="Bense V."/>
            <person name="Catcheside P."/>
            <person name="Chovatia M."/>
            <person name="Cooper J."/>
            <person name="Damon W."/>
            <person name="Desjardin D."/>
            <person name="Finy P."/>
            <person name="Geml J."/>
            <person name="Haridas S."/>
            <person name="Hughes K."/>
            <person name="Justo A."/>
            <person name="Karasinski D."/>
            <person name="Kautmanova I."/>
            <person name="Kiss B."/>
            <person name="Kocsube S."/>
            <person name="Kotiranta H."/>
            <person name="LaButti K.M."/>
            <person name="Lechner B.E."/>
            <person name="Liimatainen K."/>
            <person name="Lipzen A."/>
            <person name="Lukacs Z."/>
            <person name="Mihaltcheva S."/>
            <person name="Morgado L.N."/>
            <person name="Niskanen T."/>
            <person name="Noordeloos M.E."/>
            <person name="Ohm R.A."/>
            <person name="Ortiz-Santana B."/>
            <person name="Ovrebo C."/>
            <person name="Racz N."/>
            <person name="Riley R."/>
            <person name="Savchenko A."/>
            <person name="Shiryaev A."/>
            <person name="Soop K."/>
            <person name="Spirin V."/>
            <person name="Szebenyi C."/>
            <person name="Tomsovsky M."/>
            <person name="Tulloss R.E."/>
            <person name="Uehling J."/>
            <person name="Grigoriev I.V."/>
            <person name="Vagvolgyi C."/>
            <person name="Papp T."/>
            <person name="Martin F.M."/>
            <person name="Miettinen O."/>
            <person name="Hibbett D.S."/>
            <person name="Nagy L.G."/>
        </authorList>
    </citation>
    <scope>NUCLEOTIDE SEQUENCE [LARGE SCALE GENOMIC DNA]</scope>
    <source>
        <strain evidence="12 13">HHB13444</strain>
    </source>
</reference>
<keyword evidence="4 9" id="KW-0349">Heme</keyword>
<dbReference type="AlphaFoldDB" id="A0A5C3P8Q2"/>
<dbReference type="InParanoid" id="A0A5C3P8Q2"/>
<dbReference type="PRINTS" id="PR00463">
    <property type="entry name" value="EP450I"/>
</dbReference>
<keyword evidence="11" id="KW-1133">Transmembrane helix</keyword>
<evidence type="ECO:0000256" key="2">
    <source>
        <dbReference type="ARBA" id="ARBA00005179"/>
    </source>
</evidence>
<dbReference type="GO" id="GO:0004497">
    <property type="term" value="F:monooxygenase activity"/>
    <property type="evidence" value="ECO:0007669"/>
    <property type="project" value="UniProtKB-KW"/>
</dbReference>
<keyword evidence="6 10" id="KW-0560">Oxidoreductase</keyword>
<evidence type="ECO:0000256" key="4">
    <source>
        <dbReference type="ARBA" id="ARBA00022617"/>
    </source>
</evidence>
<dbReference type="GO" id="GO:0005506">
    <property type="term" value="F:iron ion binding"/>
    <property type="evidence" value="ECO:0007669"/>
    <property type="project" value="InterPro"/>
</dbReference>
<protein>
    <submittedName>
        <fullName evidence="12">Cytochrome P450</fullName>
    </submittedName>
</protein>
<comment type="similarity">
    <text evidence="3 10">Belongs to the cytochrome P450 family.</text>
</comment>
<keyword evidence="7 9" id="KW-0408">Iron</keyword>
<evidence type="ECO:0000256" key="11">
    <source>
        <dbReference type="SAM" id="Phobius"/>
    </source>
</evidence>
<keyword evidence="11" id="KW-0812">Transmembrane</keyword>
<dbReference type="Gene3D" id="1.10.630.10">
    <property type="entry name" value="Cytochrome P450"/>
    <property type="match status" value="1"/>
</dbReference>
<sequence>MLASRSRNPARGDNIAPRYAVERPTITTRDYTALLHRRPHKMAFPTAGLLTLAAILALVIVRASRRKSLKFLRGPDAPSRWLGNEHQLFQQSETGSLDFQWMRQYGSTWRVRTYFGTEQLMTADPKALQHILQRSSYNYPKRIDMNTLTLLQLGPGILWAEGSMHQRHRKVMNPAFSAQQLRTFIPLFQVTATKIIGKWKAQISDRPDSVVLINKWLARGALDIIGQAAFDYNFGALDDTENPLAKEYSTIINDTQLYPTPARMLYRGLWQYLPEAVLKLIKYTPARVYRRLSNLNEMFKDIGRPLYHSNASEGSASHDGKRDVMSVLVKANNSENARLRLGEEEILAQMHHLTAAGQETTSGTLSWMLYELAKHPEYQVRIREEIRAIRAVVVERGDAAFTPEDLDGMKYTLAAIKETLRFHPIAYHIWRYAAKDDVIPLSDPVTGADGTVISEIPVSAGLPIIISICGYNRLPHVWGDDADQWKPERFFRLDSEKQVKVGVYANLMSFSAGVRGCIGWRFALYQLQAVAAELLETFDFALPKDQPHIKRAPAAVMVPIIEGKEELGPAMPLRVSLA</sequence>
<dbReference type="PANTHER" id="PTHR24305:SF166">
    <property type="entry name" value="CYTOCHROME P450 12A4, MITOCHONDRIAL-RELATED"/>
    <property type="match status" value="1"/>
</dbReference>
<dbReference type="Proteomes" id="UP000308197">
    <property type="component" value="Unassembled WGS sequence"/>
</dbReference>
<dbReference type="EMBL" id="ML211263">
    <property type="protein sequence ID" value="TFK85267.1"/>
    <property type="molecule type" value="Genomic_DNA"/>
</dbReference>
<dbReference type="PROSITE" id="PS00086">
    <property type="entry name" value="CYTOCHROME_P450"/>
    <property type="match status" value="1"/>
</dbReference>
<proteinExistence type="inferred from homology"/>
<evidence type="ECO:0000256" key="6">
    <source>
        <dbReference type="ARBA" id="ARBA00023002"/>
    </source>
</evidence>
<evidence type="ECO:0000313" key="13">
    <source>
        <dbReference type="Proteomes" id="UP000308197"/>
    </source>
</evidence>
<evidence type="ECO:0000256" key="8">
    <source>
        <dbReference type="ARBA" id="ARBA00023033"/>
    </source>
</evidence>
<dbReference type="SUPFAM" id="SSF48264">
    <property type="entry name" value="Cytochrome P450"/>
    <property type="match status" value="1"/>
</dbReference>
<dbReference type="InterPro" id="IPR017972">
    <property type="entry name" value="Cyt_P450_CS"/>
</dbReference>
<feature type="non-terminal residue" evidence="12">
    <location>
        <position position="578"/>
    </location>
</feature>